<feature type="domain" description="Piezo THU9 and anchor" evidence="16">
    <location>
        <begin position="1977"/>
        <end position="2217"/>
    </location>
</feature>
<keyword evidence="19" id="KW-1185">Reference proteome</keyword>
<keyword evidence="9" id="KW-0407">Ion channel</keyword>
<evidence type="ECO:0000256" key="11">
    <source>
        <dbReference type="SAM" id="Phobius"/>
    </source>
</evidence>
<dbReference type="OrthoDB" id="303066at2759"/>
<feature type="domain" description="Piezo TM1-24" evidence="15">
    <location>
        <begin position="26"/>
        <end position="771"/>
    </location>
</feature>
<evidence type="ECO:0000256" key="2">
    <source>
        <dbReference type="ARBA" id="ARBA00007821"/>
    </source>
</evidence>
<feature type="transmembrane region" description="Helical" evidence="11">
    <location>
        <begin position="492"/>
        <end position="509"/>
    </location>
</feature>
<feature type="transmembrane region" description="Helical" evidence="11">
    <location>
        <begin position="1839"/>
        <end position="1858"/>
    </location>
</feature>
<comment type="subcellular location">
    <subcellularLocation>
        <location evidence="1">Cell membrane</location>
        <topology evidence="1">Multi-pass membrane protein</topology>
    </subcellularLocation>
</comment>
<feature type="transmembrane region" description="Helical" evidence="11">
    <location>
        <begin position="2053"/>
        <end position="2074"/>
    </location>
</feature>
<feature type="compositionally biased region" description="Polar residues" evidence="10">
    <location>
        <begin position="839"/>
        <end position="849"/>
    </location>
</feature>
<evidence type="ECO:0000259" key="14">
    <source>
        <dbReference type="Pfam" id="PF23188"/>
    </source>
</evidence>
<feature type="transmembrane region" description="Helical" evidence="11">
    <location>
        <begin position="2528"/>
        <end position="2544"/>
    </location>
</feature>
<evidence type="ECO:0000256" key="6">
    <source>
        <dbReference type="ARBA" id="ARBA00022989"/>
    </source>
</evidence>
<dbReference type="STRING" id="283909.R7TAW6"/>
<proteinExistence type="inferred from homology"/>
<feature type="transmembrane region" description="Helical" evidence="11">
    <location>
        <begin position="1145"/>
        <end position="1164"/>
    </location>
</feature>
<reference evidence="17 19" key="2">
    <citation type="journal article" date="2013" name="Nature">
        <title>Insights into bilaterian evolution from three spiralian genomes.</title>
        <authorList>
            <person name="Simakov O."/>
            <person name="Marletaz F."/>
            <person name="Cho S.J."/>
            <person name="Edsinger-Gonzales E."/>
            <person name="Havlak P."/>
            <person name="Hellsten U."/>
            <person name="Kuo D.H."/>
            <person name="Larsson T."/>
            <person name="Lv J."/>
            <person name="Arendt D."/>
            <person name="Savage R."/>
            <person name="Osoegawa K."/>
            <person name="de Jong P."/>
            <person name="Grimwood J."/>
            <person name="Chapman J.A."/>
            <person name="Shapiro H."/>
            <person name="Aerts A."/>
            <person name="Otillar R.P."/>
            <person name="Terry A.Y."/>
            <person name="Boore J.L."/>
            <person name="Grigoriev I.V."/>
            <person name="Lindberg D.R."/>
            <person name="Seaver E.C."/>
            <person name="Weisblat D.A."/>
            <person name="Putnam N.H."/>
            <person name="Rokhsar D.S."/>
        </authorList>
    </citation>
    <scope>NUCLEOTIDE SEQUENCE</scope>
    <source>
        <strain evidence="17 19">I ESC-2004</strain>
    </source>
</reference>
<feature type="transmembrane region" description="Helical" evidence="11">
    <location>
        <begin position="2565"/>
        <end position="2591"/>
    </location>
</feature>
<feature type="transmembrane region" description="Helical" evidence="11">
    <location>
        <begin position="241"/>
        <end position="259"/>
    </location>
</feature>
<dbReference type="EMBL" id="AMQN01014134">
    <property type="status" value="NOT_ANNOTATED_CDS"/>
    <property type="molecule type" value="Genomic_DNA"/>
</dbReference>
<evidence type="ECO:0000259" key="16">
    <source>
        <dbReference type="Pfam" id="PF24874"/>
    </source>
</evidence>
<dbReference type="GO" id="GO:0008381">
    <property type="term" value="F:mechanosensitive monoatomic ion channel activity"/>
    <property type="evidence" value="ECO:0007669"/>
    <property type="project" value="InterPro"/>
</dbReference>
<dbReference type="OMA" id="KTTFQMA"/>
<evidence type="ECO:0000313" key="19">
    <source>
        <dbReference type="Proteomes" id="UP000014760"/>
    </source>
</evidence>
<feature type="region of interest" description="Disordered" evidence="10">
    <location>
        <begin position="1674"/>
        <end position="1695"/>
    </location>
</feature>
<feature type="transmembrane region" description="Helical" evidence="11">
    <location>
        <begin position="1395"/>
        <end position="1412"/>
    </location>
</feature>
<reference evidence="19" key="1">
    <citation type="submission" date="2012-12" db="EMBL/GenBank/DDBJ databases">
        <authorList>
            <person name="Hellsten U."/>
            <person name="Grimwood J."/>
            <person name="Chapman J.A."/>
            <person name="Shapiro H."/>
            <person name="Aerts A."/>
            <person name="Otillar R.P."/>
            <person name="Terry A.Y."/>
            <person name="Boore J.L."/>
            <person name="Simakov O."/>
            <person name="Marletaz F."/>
            <person name="Cho S.-J."/>
            <person name="Edsinger-Gonzales E."/>
            <person name="Havlak P."/>
            <person name="Kuo D.-H."/>
            <person name="Larsson T."/>
            <person name="Lv J."/>
            <person name="Arendt D."/>
            <person name="Savage R."/>
            <person name="Osoegawa K."/>
            <person name="de Jong P."/>
            <person name="Lindberg D.R."/>
            <person name="Seaver E.C."/>
            <person name="Weisblat D.A."/>
            <person name="Putnam N.H."/>
            <person name="Grigoriev I.V."/>
            <person name="Rokhsar D.S."/>
        </authorList>
    </citation>
    <scope>NUCLEOTIDE SEQUENCE</scope>
    <source>
        <strain evidence="19">I ESC-2004</strain>
    </source>
</reference>
<feature type="transmembrane region" description="Helical" evidence="11">
    <location>
        <begin position="745"/>
        <end position="766"/>
    </location>
</feature>
<feature type="transmembrane region" description="Helical" evidence="11">
    <location>
        <begin position="2123"/>
        <end position="2143"/>
    </location>
</feature>
<feature type="transmembrane region" description="Helical" evidence="11">
    <location>
        <begin position="2086"/>
        <end position="2103"/>
    </location>
</feature>
<dbReference type="GO" id="GO:0005886">
    <property type="term" value="C:plasma membrane"/>
    <property type="evidence" value="ECO:0007669"/>
    <property type="project" value="UniProtKB-SubCell"/>
</dbReference>
<keyword evidence="8 11" id="KW-0472">Membrane</keyword>
<feature type="transmembrane region" description="Helical" evidence="11">
    <location>
        <begin position="2456"/>
        <end position="2477"/>
    </location>
</feature>
<feature type="transmembrane region" description="Helical" evidence="11">
    <location>
        <begin position="13"/>
        <end position="40"/>
    </location>
</feature>
<feature type="domain" description="Piezo TM25-28" evidence="13">
    <location>
        <begin position="1249"/>
        <end position="1480"/>
    </location>
</feature>
<feature type="domain" description="Piezo non-specific cation channel cap" evidence="12">
    <location>
        <begin position="2254"/>
        <end position="2525"/>
    </location>
</feature>
<evidence type="ECO:0000256" key="1">
    <source>
        <dbReference type="ARBA" id="ARBA00004651"/>
    </source>
</evidence>
<dbReference type="InterPro" id="IPR031334">
    <property type="entry name" value="Piezo_cap_dom"/>
</dbReference>
<feature type="transmembrane region" description="Helical" evidence="11">
    <location>
        <begin position="1324"/>
        <end position="1343"/>
    </location>
</feature>
<feature type="transmembrane region" description="Helical" evidence="11">
    <location>
        <begin position="1792"/>
        <end position="1810"/>
    </location>
</feature>
<dbReference type="Pfam" id="PF12166">
    <property type="entry name" value="Piezo_cap"/>
    <property type="match status" value="2"/>
</dbReference>
<feature type="transmembrane region" description="Helical" evidence="11">
    <location>
        <begin position="644"/>
        <end position="665"/>
    </location>
</feature>
<dbReference type="Proteomes" id="UP000014760">
    <property type="component" value="Unassembled WGS sequence"/>
</dbReference>
<feature type="transmembrane region" description="Helical" evidence="11">
    <location>
        <begin position="1626"/>
        <end position="1645"/>
    </location>
</feature>
<dbReference type="PANTHER" id="PTHR47049:SF2">
    <property type="entry name" value="PIEZO-TYPE MECHANOSENSITIVE ION CHANNEL HOMOLOG"/>
    <property type="match status" value="1"/>
</dbReference>
<feature type="transmembrane region" description="Helical" evidence="11">
    <location>
        <begin position="912"/>
        <end position="938"/>
    </location>
</feature>
<dbReference type="Pfam" id="PF23188">
    <property type="entry name" value="THU_Piezo1"/>
    <property type="match status" value="1"/>
</dbReference>
<protein>
    <submittedName>
        <fullName evidence="17 18">Uncharacterized protein</fullName>
    </submittedName>
</protein>
<evidence type="ECO:0000259" key="15">
    <source>
        <dbReference type="Pfam" id="PF24871"/>
    </source>
</evidence>
<dbReference type="Pfam" id="PF24871">
    <property type="entry name" value="Piezo_TM1-24"/>
    <property type="match status" value="1"/>
</dbReference>
<dbReference type="EnsemblMetazoa" id="CapteT219762">
    <property type="protein sequence ID" value="CapteP219762"/>
    <property type="gene ID" value="CapteG219762"/>
</dbReference>
<dbReference type="InterPro" id="IPR056770">
    <property type="entry name" value="Piezo_THU9_anchor"/>
</dbReference>
<feature type="transmembrane region" description="Helical" evidence="11">
    <location>
        <begin position="541"/>
        <end position="559"/>
    </location>
</feature>
<feature type="compositionally biased region" description="Acidic residues" evidence="10">
    <location>
        <begin position="1587"/>
        <end position="1611"/>
    </location>
</feature>
<feature type="transmembrane region" description="Helical" evidence="11">
    <location>
        <begin position="1105"/>
        <end position="1138"/>
    </location>
</feature>
<feature type="transmembrane region" description="Helical" evidence="11">
    <location>
        <begin position="1755"/>
        <end position="1780"/>
    </location>
</feature>
<name>R7TAW6_CAPTE</name>
<evidence type="ECO:0000256" key="10">
    <source>
        <dbReference type="SAM" id="MobiDB-lite"/>
    </source>
</evidence>
<feature type="transmembrane region" description="Helical" evidence="11">
    <location>
        <begin position="2025"/>
        <end position="2044"/>
    </location>
</feature>
<evidence type="ECO:0000259" key="12">
    <source>
        <dbReference type="Pfam" id="PF12166"/>
    </source>
</evidence>
<keyword evidence="6 11" id="KW-1133">Transmembrane helix</keyword>
<feature type="transmembrane region" description="Helical" evidence="11">
    <location>
        <begin position="2155"/>
        <end position="2174"/>
    </location>
</feature>
<feature type="transmembrane region" description="Helical" evidence="11">
    <location>
        <begin position="1039"/>
        <end position="1056"/>
    </location>
</feature>
<feature type="region of interest" description="Disordered" evidence="10">
    <location>
        <begin position="816"/>
        <end position="849"/>
    </location>
</feature>
<dbReference type="EMBL" id="KB310761">
    <property type="protein sequence ID" value="ELT90834.1"/>
    <property type="molecule type" value="Genomic_DNA"/>
</dbReference>
<keyword evidence="5 11" id="KW-0812">Transmembrane</keyword>
<feature type="transmembrane region" description="Helical" evidence="11">
    <location>
        <begin position="296"/>
        <end position="314"/>
    </location>
</feature>
<dbReference type="FunCoup" id="R7TAW6">
    <property type="interactions" value="341"/>
</dbReference>
<evidence type="ECO:0000256" key="5">
    <source>
        <dbReference type="ARBA" id="ARBA00022692"/>
    </source>
</evidence>
<dbReference type="InterPro" id="IPR056769">
    <property type="entry name" value="Piezo_TM1-24"/>
</dbReference>
<dbReference type="InterPro" id="IPR027272">
    <property type="entry name" value="Piezo"/>
</dbReference>
<evidence type="ECO:0000256" key="7">
    <source>
        <dbReference type="ARBA" id="ARBA00023065"/>
    </source>
</evidence>
<feature type="region of interest" description="Disordered" evidence="10">
    <location>
        <begin position="1548"/>
        <end position="1614"/>
    </location>
</feature>
<feature type="transmembrane region" description="Helical" evidence="11">
    <location>
        <begin position="2195"/>
        <end position="2218"/>
    </location>
</feature>
<dbReference type="Pfam" id="PF15917">
    <property type="entry name" value="Piezo_TM25-28"/>
    <property type="match status" value="1"/>
</dbReference>
<dbReference type="Pfam" id="PF24874">
    <property type="entry name" value="Piezo_THU9_anchor"/>
    <property type="match status" value="1"/>
</dbReference>
<evidence type="ECO:0000256" key="3">
    <source>
        <dbReference type="ARBA" id="ARBA00022448"/>
    </source>
</evidence>
<feature type="region of interest" description="Disordered" evidence="10">
    <location>
        <begin position="150"/>
        <end position="170"/>
    </location>
</feature>
<dbReference type="HOGENOM" id="CLU_000512_0_0_1"/>
<accession>R7TAW6</accession>
<evidence type="ECO:0000256" key="8">
    <source>
        <dbReference type="ARBA" id="ARBA00023136"/>
    </source>
</evidence>
<keyword evidence="3" id="KW-0813">Transport</keyword>
<evidence type="ECO:0000313" key="18">
    <source>
        <dbReference type="EnsemblMetazoa" id="CapteP219762"/>
    </source>
</evidence>
<evidence type="ECO:0000256" key="9">
    <source>
        <dbReference type="ARBA" id="ARBA00023303"/>
    </source>
</evidence>
<feature type="transmembrane region" description="Helical" evidence="11">
    <location>
        <begin position="463"/>
        <end position="480"/>
    </location>
</feature>
<feature type="transmembrane region" description="Helical" evidence="11">
    <location>
        <begin position="183"/>
        <end position="204"/>
    </location>
</feature>
<feature type="transmembrane region" description="Helical" evidence="11">
    <location>
        <begin position="1355"/>
        <end position="1375"/>
    </location>
</feature>
<feature type="transmembrane region" description="Helical" evidence="11">
    <location>
        <begin position="1279"/>
        <end position="1312"/>
    </location>
</feature>
<organism evidence="17">
    <name type="scientific">Capitella teleta</name>
    <name type="common">Polychaete worm</name>
    <dbReference type="NCBI Taxonomy" id="283909"/>
    <lineage>
        <taxon>Eukaryota</taxon>
        <taxon>Metazoa</taxon>
        <taxon>Spiralia</taxon>
        <taxon>Lophotrochozoa</taxon>
        <taxon>Annelida</taxon>
        <taxon>Polychaeta</taxon>
        <taxon>Sedentaria</taxon>
        <taxon>Scolecida</taxon>
        <taxon>Capitellidae</taxon>
        <taxon>Capitella</taxon>
    </lineage>
</organism>
<feature type="domain" description="Piezo non-specific cation channel cap" evidence="12">
    <location>
        <begin position="2576"/>
        <end position="2654"/>
    </location>
</feature>
<feature type="region of interest" description="Disordered" evidence="10">
    <location>
        <begin position="1501"/>
        <end position="1531"/>
    </location>
</feature>
<keyword evidence="7" id="KW-0406">Ion transport</keyword>
<feature type="transmembrane region" description="Helical" evidence="11">
    <location>
        <begin position="124"/>
        <end position="146"/>
    </location>
</feature>
<feature type="domain" description="Piezo transmembrane helical unit" evidence="14">
    <location>
        <begin position="1748"/>
        <end position="1866"/>
    </location>
</feature>
<keyword evidence="4" id="KW-1003">Cell membrane</keyword>
<feature type="transmembrane region" description="Helical" evidence="11">
    <location>
        <begin position="1979"/>
        <end position="2001"/>
    </location>
</feature>
<sequence>MARQWVCFGLFRFIFPLAFLAATVVRFNGFSLLYGCLLLVEPLIPRPTPGSMSGACGRFLIASTLLCSLTLLAQIVFQSYLLIVANDQEPYGTILKNCSQLETSLRQLGLQRLEPNDFGNILRVILPDIGTFFTSLFILIICKVLLSSNEPKRDRDTPSPSSRPIESRHTSVVKQRLMRHSTVLVNLAGHFLVILFLALSGITYPCVLSSVYFVLFICVSTWASCCQGLGRRYAALRIGTMIYSAGHLVLIYVYQFQFFQTILPPNTLIARIVGLTGIVKTDCRKPWLLDFYPIDWPQLVSPGVILLLYFTLACETRRWFNRIREFDVNRGSKPPRRHRVSGNSERQVQQEGADQEFFQFLFCIVACFELPQNVPCSDDELVSLVEGAADAHHRYNTMETVEAGSVAPSITSSGIQSEAGERNSQGSLLQKRGPLESIAIFVMRQSYVGTLIIMMAWSITYHSWLTFVFLLWACIIWLIPQKRDVCLRCSPLIVLYAVCLLVICYVYGFNLTDAELPVQSENGYKFREIGLIKYDHQCIQLAVQVLFTVMFWVTLRQAVQEWMQRRQSAMGQGLALEVVGAPPPENEDPFRVQHRMPSNAKDGLVGHDSDAIKSVGRWMWHMFCKYWIFVCTGMFLLIALQEAVIYRIIYMVLFLYFVITFQSNLTRPFLSHALIGGSRPMICYRWWRLSISVFWWVVIIYSMIVLCVLYTYQFDEIPWGWVNRTSISKEVLSDIGLEKFDTGTLFVKLLTPTSFLIVIIIQLHYFQRPFLTLSDINRFRGPRPKRKWFWQKSSREETTELNVEDEDEANRIHSNVSAQSDDPIAGPSHDEVTQETDLETSTQVTSISPRKQRRREQMAKFRAGLAKASLVAKGWRDRFARAFSHAWNTMYNMLDAISALLWRFMEVHIVKIVMLTVIIVSMSEVCALNVLFVVFVVVGVVSPSLFALMSHLCQCWSAVVILCKMTYQLNVISSEDVLTNCTVSQQPISTQYSTVFHSQHVSNAPFSNATHDQLPYPFNGTIDNANYIGLEKAPNLAEYLRNYIFVVVIIGLEAVVKVHQMQYWNHIDHSKPKHGIVFPETKRADADTGLLPCAKFFMNYTFYKFGLQICFIMTMITMVVRLDVYSVLYGIMLGVLLLLNRRTSYVVWPVYMVVLMVLLVLQYLSCLGVPPGLCWVYPWDNISNFTRNLKIYLYLPNYLDPPNPYKLIADFFQLLFVCLQWWVFRLENSPSQAEAYGGGSNKDIVRDVEENKPNPVEDFLSYKDSYVDYLKAGLFQYSFWVTLVIVFIAGTARISLFCLGYLVGCFFFFWFGQDLLLKPLPNLLRLWGILLGYNYFVILAKACLQMVGCVYLNDLIGGSYCWVVQLFSIVCLRSGNYIPTSSGSTCRLDEDEAGLTWDAICFVFLLIMLRVFKSWYFQHVVMELYVENKLASRGAELINTNLIKRVAEMKSRERDTLASIKRKMERIRLRQARLQSKAIKESEDHYIVIRSGDYYMFEDDSDEDEASSVDVQERDDQRDEEEDAGKVGPLQILDAAFKGGTKEALEVAEGRRISQRSESEEDAECSSSRARVSRLSGPTTPPGTEPDIIEEMPEGELPSDEDEDEEEEEETKAESACNKLVSWIKLGWAIFCGLLDYLIVVLHNISRENRSVSRILDREMEEEKRRLRAQEQNMQANADEDDLQSSPHPSLTRKATDISIHLEQQERDISMLRQEQDIDAMKDAEKEFQRGMPRLLQLVHALIEVLLSRSDLLCYFAMILNVLVNASILALPYPFCVFLWALLSVPRPTKTYWVTIITYTEAIVVVKYLFQFGFFPWNDGLPQDGPFWPPRIIGIEKKSSYAVFDLILLFCLFVHRSVMKRYGLWKDAGDIEEDFAAAEQKVQSRPNSSSTSPMDVPSITFTDADVEGAAANAAAIAAANAAAIVAANASDTSMEVTGSDDSSPKHKKHKKGLLRACVSPFLEFYQQMTNPKYNAVTDVYATIFLCDFVTFVIVVFGYWAFGPAEAGGGTETVASVIQENKVPPLFLAMLLVQFLLIIVDRALYLRKQVFGKFLFQIFLVILVHVWMFFILPFVTNRKFQDNLPAQLWYFTKCIYFGFSAYQIRSGYPTRILGNFLTKKFNYINLFLFQGFLLIPFLLELRALMDWMWTDTTLALTSWLQMEDIYANIFVLKCWRRAEDTYPTPRGVKRRALVKYGVGGLLLFLLIFIIWFPLLLFSLSSTIFQPNPPIDCTVEMKLGSYQPIFTMSAQQSNLREFTPQKYAELKTTFSGDPTATSFLSGYQANDIYEARIYGISTATWDISPPSEQALTSSLLKDPTVNLYVTISFKREPSDSYSSGAVSNQFTKILHSDSDPDMKIRRNLAHMLNGTYESTDPIEIPHVYPPYMVVKASSKPEPADPLLGQNASKWANSTFRLRNQPPAIQWWELESKKIEDNQVVVSENLTILTFNERVAPGAFSFFTSYGIIGLYFSFIFVIGSFTRLHTTGLVQDIMYKHLPFVDRIHALCLDICLVRQFLEFRLEEELVMGLYISVVIVIGQFVRIFFSGTSNKIMFEQLPSVERLYKLCLDIYMVRETVVGLYVAVVLVIGQFLRVYTTGTYPQIAFEWLPNVDRIYKLIMEIYLVRECCEFRIEENLLAKLIFLYRNGSMRFQYTKAKID</sequence>
<reference evidence="18" key="3">
    <citation type="submission" date="2015-06" db="UniProtKB">
        <authorList>
            <consortium name="EnsemblMetazoa"/>
        </authorList>
    </citation>
    <scope>IDENTIFICATION</scope>
</reference>
<feature type="transmembrane region" description="Helical" evidence="11">
    <location>
        <begin position="618"/>
        <end position="638"/>
    </location>
</feature>
<dbReference type="InterPro" id="IPR031805">
    <property type="entry name" value="Piezo_TM25-28"/>
</dbReference>
<evidence type="ECO:0000256" key="4">
    <source>
        <dbReference type="ARBA" id="ARBA00022475"/>
    </source>
</evidence>
<feature type="transmembrane region" description="Helical" evidence="11">
    <location>
        <begin position="686"/>
        <end position="712"/>
    </location>
</feature>
<comment type="similarity">
    <text evidence="2">Belongs to the PIEZO (TC 1.A.75) family.</text>
</comment>
<gene>
    <name evidence="17" type="ORF">CAPTEDRAFT_219762</name>
</gene>
<evidence type="ECO:0000259" key="13">
    <source>
        <dbReference type="Pfam" id="PF15917"/>
    </source>
</evidence>
<feature type="transmembrane region" description="Helical" evidence="11">
    <location>
        <begin position="438"/>
        <end position="457"/>
    </location>
</feature>
<feature type="compositionally biased region" description="Basic and acidic residues" evidence="10">
    <location>
        <begin position="1548"/>
        <end position="1558"/>
    </location>
</feature>
<feature type="transmembrane region" description="Helical" evidence="11">
    <location>
        <begin position="210"/>
        <end position="229"/>
    </location>
</feature>
<dbReference type="PANTHER" id="PTHR47049">
    <property type="entry name" value="PIEZO-TYPE MECHANOSENSITIVE ION CHANNEL HOMOLOG"/>
    <property type="match status" value="1"/>
</dbReference>
<dbReference type="InterPro" id="IPR056768">
    <property type="entry name" value="THU_Piezo"/>
</dbReference>
<evidence type="ECO:0000313" key="17">
    <source>
        <dbReference type="EMBL" id="ELT90834.1"/>
    </source>
</evidence>